<dbReference type="AlphaFoldDB" id="A0A1L6TEK7"/>
<organism evidence="1 2">
    <name type="scientific">Piscirickettsia salmonis</name>
    <dbReference type="NCBI Taxonomy" id="1238"/>
    <lineage>
        <taxon>Bacteria</taxon>
        <taxon>Pseudomonadati</taxon>
        <taxon>Pseudomonadota</taxon>
        <taxon>Gammaproteobacteria</taxon>
        <taxon>Thiotrichales</taxon>
        <taxon>Piscirickettsiaceae</taxon>
        <taxon>Piscirickettsia</taxon>
    </lineage>
</organism>
<dbReference type="Proteomes" id="UP000029558">
    <property type="component" value="Chromosome"/>
</dbReference>
<protein>
    <submittedName>
        <fullName evidence="1">Type IV secretion system substrate protein SdhB</fullName>
    </submittedName>
</protein>
<reference evidence="1 2" key="1">
    <citation type="journal article" date="2014" name="Genome Announc.">
        <title>Comparative Genome Analysis of Two Isolates of the Fish Pathogen Piscirickettsia salmonis from Different Hosts Reveals Major Differences in Virulence-Associated Secretion Systems.</title>
        <authorList>
            <person name="Bohle H."/>
            <person name="Henriquez P."/>
            <person name="Grothusen H."/>
            <person name="Navas E."/>
            <person name="Sandoval A."/>
            <person name="Bustamante F."/>
            <person name="Bustos P."/>
            <person name="Mancilla M."/>
        </authorList>
    </citation>
    <scope>NUCLEOTIDE SEQUENCE [LARGE SCALE GENOMIC DNA]</scope>
    <source>
        <strain evidence="2">B1-32597</strain>
    </source>
</reference>
<proteinExistence type="predicted"/>
<gene>
    <name evidence="1" type="primary">sdhB</name>
    <name evidence="1" type="ORF">KU39_2662</name>
</gene>
<accession>A0A1L6TEK7</accession>
<evidence type="ECO:0000313" key="2">
    <source>
        <dbReference type="Proteomes" id="UP000029558"/>
    </source>
</evidence>
<name>A0A1L6TEK7_PISSA</name>
<dbReference type="OrthoDB" id="5616013at2"/>
<evidence type="ECO:0000313" key="1">
    <source>
        <dbReference type="EMBL" id="ALB23838.1"/>
    </source>
</evidence>
<dbReference type="EMBL" id="CP012508">
    <property type="protein sequence ID" value="ALB23838.1"/>
    <property type="molecule type" value="Genomic_DNA"/>
</dbReference>
<sequence length="113" mass="13151">MNYGMVINKFSELYQDKDFIFNDKELSHEKLFSLDSLIMEKLFRKSAITFKFLIGRPITLSKKRDKETNTELLSISAKVNDIFTLLLIVMDLVEEAIEKSEDDEVINLNHCVS</sequence>
<dbReference type="RefSeq" id="WP_027242641.1">
    <property type="nucleotide sequence ID" value="NZ_CP012508.1"/>
</dbReference>